<dbReference type="InterPro" id="IPR011043">
    <property type="entry name" value="Gal_Oxase/kelch_b-propeller"/>
</dbReference>
<dbReference type="PANTHER" id="PTHR31672">
    <property type="entry name" value="BNACNNG10540D PROTEIN"/>
    <property type="match status" value="1"/>
</dbReference>
<dbReference type="EMBL" id="CM026422">
    <property type="protein sequence ID" value="KAG0587316.1"/>
    <property type="molecule type" value="Genomic_DNA"/>
</dbReference>
<proteinExistence type="predicted"/>
<dbReference type="SUPFAM" id="SSF50965">
    <property type="entry name" value="Galactose oxidase, central domain"/>
    <property type="match status" value="1"/>
</dbReference>
<dbReference type="Pfam" id="PF07734">
    <property type="entry name" value="FBA_1"/>
    <property type="match status" value="1"/>
</dbReference>
<dbReference type="Proteomes" id="UP000822688">
    <property type="component" value="Chromosome 2"/>
</dbReference>
<dbReference type="PANTHER" id="PTHR31672:SF2">
    <property type="entry name" value="F-BOX DOMAIN-CONTAINING PROTEIN"/>
    <property type="match status" value="1"/>
</dbReference>
<evidence type="ECO:0000313" key="3">
    <source>
        <dbReference type="Proteomes" id="UP000822688"/>
    </source>
</evidence>
<organism evidence="2 3">
    <name type="scientific">Ceratodon purpureus</name>
    <name type="common">Fire moss</name>
    <name type="synonym">Dicranum purpureum</name>
    <dbReference type="NCBI Taxonomy" id="3225"/>
    <lineage>
        <taxon>Eukaryota</taxon>
        <taxon>Viridiplantae</taxon>
        <taxon>Streptophyta</taxon>
        <taxon>Embryophyta</taxon>
        <taxon>Bryophyta</taxon>
        <taxon>Bryophytina</taxon>
        <taxon>Bryopsida</taxon>
        <taxon>Dicranidae</taxon>
        <taxon>Pseudoditrichales</taxon>
        <taxon>Ditrichaceae</taxon>
        <taxon>Ceratodon</taxon>
    </lineage>
</organism>
<comment type="caution">
    <text evidence="2">The sequence shown here is derived from an EMBL/GenBank/DDBJ whole genome shotgun (WGS) entry which is preliminary data.</text>
</comment>
<dbReference type="InterPro" id="IPR006527">
    <property type="entry name" value="F-box-assoc_dom_typ1"/>
</dbReference>
<keyword evidence="3" id="KW-1185">Reference proteome</keyword>
<dbReference type="InterPro" id="IPR050796">
    <property type="entry name" value="SCF_F-box_component"/>
</dbReference>
<feature type="domain" description="F-box associated beta-propeller type 1" evidence="1">
    <location>
        <begin position="85"/>
        <end position="253"/>
    </location>
</feature>
<evidence type="ECO:0000259" key="1">
    <source>
        <dbReference type="Pfam" id="PF07734"/>
    </source>
</evidence>
<dbReference type="AlphaFoldDB" id="A0A8T0IWX2"/>
<gene>
    <name evidence="2" type="ORF">KC19_2G155400</name>
</gene>
<protein>
    <recommendedName>
        <fullName evidence="1">F-box associated beta-propeller type 1 domain-containing protein</fullName>
    </recommendedName>
</protein>
<name>A0A8T0IWX2_CERPU</name>
<evidence type="ECO:0000313" key="2">
    <source>
        <dbReference type="EMBL" id="KAG0587316.1"/>
    </source>
</evidence>
<reference evidence="2" key="1">
    <citation type="submission" date="2020-06" db="EMBL/GenBank/DDBJ databases">
        <title>WGS assembly of Ceratodon purpureus strain R40.</title>
        <authorList>
            <person name="Carey S.B."/>
            <person name="Jenkins J."/>
            <person name="Shu S."/>
            <person name="Lovell J.T."/>
            <person name="Sreedasyam A."/>
            <person name="Maumus F."/>
            <person name="Tiley G.P."/>
            <person name="Fernandez-Pozo N."/>
            <person name="Barry K."/>
            <person name="Chen C."/>
            <person name="Wang M."/>
            <person name="Lipzen A."/>
            <person name="Daum C."/>
            <person name="Saski C.A."/>
            <person name="Payton A.C."/>
            <person name="Mcbreen J.C."/>
            <person name="Conrad R.E."/>
            <person name="Kollar L.M."/>
            <person name="Olsson S."/>
            <person name="Huttunen S."/>
            <person name="Landis J.B."/>
            <person name="Wickett N.J."/>
            <person name="Johnson M.G."/>
            <person name="Rensing S.A."/>
            <person name="Grimwood J."/>
            <person name="Schmutz J."/>
            <person name="Mcdaniel S.F."/>
        </authorList>
    </citation>
    <scope>NUCLEOTIDE SEQUENCE</scope>
    <source>
        <strain evidence="2">R40</strain>
    </source>
</reference>
<accession>A0A8T0IWX2</accession>
<sequence>MCVPGVPCRQEFASLYDEVHKSDPPTPVKCLLQSAPPRSPVGLLMFDYARAVWKKVTTLGGEAYPRTGRVYMNEDCHHAYAVGRLVCFRYKGDDVRAWVVWNPLTGKWKTLPPSKYDAGVGAIAFMYAFEAGDESPSKSYKILVAHAPREVIDDTSPSFHFGGDCDGSLVAEIYDSATGSWTDPAPECIFQRPMISFNPNSFGEPVLCDGVIYFTASKRMRADNFTASKRMRADNFTGAVDQKVLLCYDIKSGEWHEQETDNHCSCIFEWDGRVMAVMPAQLAQLHGEGDCFIWIDFRTTALYEVCCWDPASKRWVNTGVHIPNRIMENFDDRIMENFDVALGSFAKWVAAGDYLVSTGICPLYKDGIWTAVYNKQENNWRYVEDVSISTSPFRQMLQYKPRLDLVL</sequence>